<sequence length="132" mass="14919">MSFKYSFLRVRDNSEVVVADFQQSSILDEAAIDRIGVEFDRLVLEAVTAKKLLVNFRGVEYMSSAMIGKLIHLSKKSKEAKIKLKLCGVGPKINEIFQLMKLNKVFDIQKDEKSAIEAFNSPSLSNWFGLKS</sequence>
<evidence type="ECO:0000259" key="1">
    <source>
        <dbReference type="PROSITE" id="PS50801"/>
    </source>
</evidence>
<name>A0A2S8GSQ7_9BACT</name>
<organism evidence="3 4">
    <name type="scientific">Blastopirellula marina</name>
    <dbReference type="NCBI Taxonomy" id="124"/>
    <lineage>
        <taxon>Bacteria</taxon>
        <taxon>Pseudomonadati</taxon>
        <taxon>Planctomycetota</taxon>
        <taxon>Planctomycetia</taxon>
        <taxon>Pirellulales</taxon>
        <taxon>Pirellulaceae</taxon>
        <taxon>Blastopirellula</taxon>
    </lineage>
</organism>
<gene>
    <name evidence="3" type="ORF">C5Y93_05355</name>
    <name evidence="2" type="ORF">C5Y98_12550</name>
</gene>
<dbReference type="AlphaFoldDB" id="A0A2S8GSQ7"/>
<dbReference type="Proteomes" id="UP000237819">
    <property type="component" value="Unassembled WGS sequence"/>
</dbReference>
<dbReference type="EMBL" id="PUHZ01000005">
    <property type="protein sequence ID" value="PQO47470.1"/>
    <property type="molecule type" value="Genomic_DNA"/>
</dbReference>
<dbReference type="PANTHER" id="PTHR33495:SF2">
    <property type="entry name" value="ANTI-SIGMA FACTOR ANTAGONIST TM_1081-RELATED"/>
    <property type="match status" value="1"/>
</dbReference>
<accession>A0A2S8GSQ7</accession>
<evidence type="ECO:0000313" key="4">
    <source>
        <dbReference type="Proteomes" id="UP000237819"/>
    </source>
</evidence>
<dbReference type="PROSITE" id="PS50801">
    <property type="entry name" value="STAS"/>
    <property type="match status" value="1"/>
</dbReference>
<dbReference type="InterPro" id="IPR036513">
    <property type="entry name" value="STAS_dom_sf"/>
</dbReference>
<dbReference type="EMBL" id="PUIB01000013">
    <property type="protein sequence ID" value="PQO36521.1"/>
    <property type="molecule type" value="Genomic_DNA"/>
</dbReference>
<comment type="caution">
    <text evidence="3">The sequence shown here is derived from an EMBL/GenBank/DDBJ whole genome shotgun (WGS) entry which is preliminary data.</text>
</comment>
<dbReference type="RefSeq" id="WP_105334358.1">
    <property type="nucleotide sequence ID" value="NZ_PUHZ01000005.1"/>
</dbReference>
<dbReference type="CDD" id="cd07043">
    <property type="entry name" value="STAS_anti-anti-sigma_factors"/>
    <property type="match status" value="1"/>
</dbReference>
<evidence type="ECO:0000313" key="5">
    <source>
        <dbReference type="Proteomes" id="UP000239388"/>
    </source>
</evidence>
<feature type="domain" description="STAS" evidence="1">
    <location>
        <begin position="39"/>
        <end position="119"/>
    </location>
</feature>
<proteinExistence type="predicted"/>
<dbReference type="Proteomes" id="UP000239388">
    <property type="component" value="Unassembled WGS sequence"/>
</dbReference>
<evidence type="ECO:0000313" key="3">
    <source>
        <dbReference type="EMBL" id="PQO47470.1"/>
    </source>
</evidence>
<reference evidence="4 5" key="1">
    <citation type="submission" date="2018-02" db="EMBL/GenBank/DDBJ databases">
        <title>Comparative genomes isolates from brazilian mangrove.</title>
        <authorList>
            <person name="Araujo J.E."/>
            <person name="Taketani R.G."/>
            <person name="Silva M.C.P."/>
            <person name="Loureco M.V."/>
            <person name="Andreote F.D."/>
        </authorList>
    </citation>
    <scope>NUCLEOTIDE SEQUENCE [LARGE SCALE GENOMIC DNA]</scope>
    <source>
        <strain evidence="2 5">NAP PRIS-MGV</strain>
        <strain evidence="3 4">Nap-Phe MGV</strain>
    </source>
</reference>
<dbReference type="InterPro" id="IPR002645">
    <property type="entry name" value="STAS_dom"/>
</dbReference>
<dbReference type="PANTHER" id="PTHR33495">
    <property type="entry name" value="ANTI-SIGMA FACTOR ANTAGONIST TM_1081-RELATED-RELATED"/>
    <property type="match status" value="1"/>
</dbReference>
<dbReference type="Gene3D" id="3.30.750.24">
    <property type="entry name" value="STAS domain"/>
    <property type="match status" value="1"/>
</dbReference>
<dbReference type="Pfam" id="PF01740">
    <property type="entry name" value="STAS"/>
    <property type="match status" value="1"/>
</dbReference>
<evidence type="ECO:0000313" key="2">
    <source>
        <dbReference type="EMBL" id="PQO36521.1"/>
    </source>
</evidence>
<protein>
    <submittedName>
        <fullName evidence="3">Anti-sigma factor antagonist</fullName>
    </submittedName>
</protein>
<dbReference type="OrthoDB" id="287590at2"/>
<dbReference type="GO" id="GO:0043856">
    <property type="term" value="F:anti-sigma factor antagonist activity"/>
    <property type="evidence" value="ECO:0007669"/>
    <property type="project" value="TreeGrafter"/>
</dbReference>
<dbReference type="SUPFAM" id="SSF52091">
    <property type="entry name" value="SpoIIaa-like"/>
    <property type="match status" value="1"/>
</dbReference>